<dbReference type="GO" id="GO:0016887">
    <property type="term" value="F:ATP hydrolysis activity"/>
    <property type="evidence" value="ECO:0007669"/>
    <property type="project" value="InterPro"/>
</dbReference>
<dbReference type="InterPro" id="IPR027417">
    <property type="entry name" value="P-loop_NTPase"/>
</dbReference>
<dbReference type="Pfam" id="PF00005">
    <property type="entry name" value="ABC_tran"/>
    <property type="match status" value="2"/>
</dbReference>
<dbReference type="EMBL" id="CYZT01000022">
    <property type="protein sequence ID" value="CUN87361.1"/>
    <property type="molecule type" value="Genomic_DNA"/>
</dbReference>
<evidence type="ECO:0000259" key="11">
    <source>
        <dbReference type="PROSITE" id="PS50893"/>
    </source>
</evidence>
<dbReference type="GO" id="GO:0043190">
    <property type="term" value="C:ATP-binding cassette (ABC) transporter complex"/>
    <property type="evidence" value="ECO:0007669"/>
    <property type="project" value="TreeGrafter"/>
</dbReference>
<protein>
    <submittedName>
        <fullName evidence="12">Putative HMP/thiamine import ATP-binding protein YkoD</fullName>
        <ecNumber evidence="12">3.6.3.-</ecNumber>
    </submittedName>
</protein>
<name>A0A174AF98_FLAPL</name>
<dbReference type="PANTHER" id="PTHR43553:SF23">
    <property type="entry name" value="ABC TRANSPORTER ATP-BINDING COMPONENT"/>
    <property type="match status" value="1"/>
</dbReference>
<evidence type="ECO:0000313" key="13">
    <source>
        <dbReference type="Proteomes" id="UP000095746"/>
    </source>
</evidence>
<feature type="domain" description="ABC transporter" evidence="11">
    <location>
        <begin position="2"/>
        <end position="241"/>
    </location>
</feature>
<comment type="similarity">
    <text evidence="2">Belongs to the ABC transporter superfamily.</text>
</comment>
<dbReference type="InterPro" id="IPR050095">
    <property type="entry name" value="ECF_ABC_transporter_ATP-bd"/>
</dbReference>
<dbReference type="GO" id="GO:0042626">
    <property type="term" value="F:ATPase-coupled transmembrane transporter activity"/>
    <property type="evidence" value="ECO:0007669"/>
    <property type="project" value="TreeGrafter"/>
</dbReference>
<dbReference type="InterPro" id="IPR017871">
    <property type="entry name" value="ABC_transporter-like_CS"/>
</dbReference>
<dbReference type="GO" id="GO:0005524">
    <property type="term" value="F:ATP binding"/>
    <property type="evidence" value="ECO:0007669"/>
    <property type="project" value="UniProtKB-KW"/>
</dbReference>
<proteinExistence type="inferred from homology"/>
<keyword evidence="6" id="KW-0547">Nucleotide-binding</keyword>
<keyword evidence="5" id="KW-0677">Repeat</keyword>
<comment type="function">
    <text evidence="10">Probably part of an ABC transporter complex. Responsible for energy coupling to the transport system.</text>
</comment>
<gene>
    <name evidence="12" type="primary">ykoD_2</name>
    <name evidence="12" type="ORF">ERS852411_00625</name>
</gene>
<dbReference type="EC" id="3.6.3.-" evidence="12"/>
<dbReference type="SMART" id="SM00382">
    <property type="entry name" value="AAA"/>
    <property type="match status" value="2"/>
</dbReference>
<evidence type="ECO:0000313" key="12">
    <source>
        <dbReference type="EMBL" id="CUN87361.1"/>
    </source>
</evidence>
<dbReference type="InterPro" id="IPR003593">
    <property type="entry name" value="AAA+_ATPase"/>
</dbReference>
<keyword evidence="4" id="KW-1003">Cell membrane</keyword>
<evidence type="ECO:0000256" key="1">
    <source>
        <dbReference type="ARBA" id="ARBA00004202"/>
    </source>
</evidence>
<reference evidence="12 13" key="1">
    <citation type="submission" date="2015-09" db="EMBL/GenBank/DDBJ databases">
        <authorList>
            <consortium name="Pathogen Informatics"/>
        </authorList>
    </citation>
    <scope>NUCLEOTIDE SEQUENCE [LARGE SCALE GENOMIC DNA]</scope>
    <source>
        <strain evidence="12 13">2789STDY5608854</strain>
    </source>
</reference>
<dbReference type="PROSITE" id="PS50893">
    <property type="entry name" value="ABC_TRANSPORTER_2"/>
    <property type="match status" value="2"/>
</dbReference>
<keyword evidence="9" id="KW-0472">Membrane</keyword>
<evidence type="ECO:0000256" key="10">
    <source>
        <dbReference type="ARBA" id="ARBA00025157"/>
    </source>
</evidence>
<evidence type="ECO:0000256" key="8">
    <source>
        <dbReference type="ARBA" id="ARBA00022967"/>
    </source>
</evidence>
<dbReference type="PROSITE" id="PS00211">
    <property type="entry name" value="ABC_TRANSPORTER_1"/>
    <property type="match status" value="2"/>
</dbReference>
<dbReference type="PANTHER" id="PTHR43553">
    <property type="entry name" value="HEAVY METAL TRANSPORTER"/>
    <property type="match status" value="1"/>
</dbReference>
<feature type="domain" description="ABC transporter" evidence="11">
    <location>
        <begin position="263"/>
        <end position="460"/>
    </location>
</feature>
<accession>A0A174AF98</accession>
<dbReference type="CDD" id="cd03225">
    <property type="entry name" value="ABC_cobalt_CbiO_domain1"/>
    <property type="match status" value="1"/>
</dbReference>
<keyword evidence="12" id="KW-0378">Hydrolase</keyword>
<keyword evidence="7 12" id="KW-0067">ATP-binding</keyword>
<dbReference type="AlphaFoldDB" id="A0A174AF98"/>
<evidence type="ECO:0000256" key="9">
    <source>
        <dbReference type="ARBA" id="ARBA00023136"/>
    </source>
</evidence>
<comment type="subcellular location">
    <subcellularLocation>
        <location evidence="1">Cell membrane</location>
        <topology evidence="1">Peripheral membrane protein</topology>
    </subcellularLocation>
</comment>
<evidence type="ECO:0000256" key="2">
    <source>
        <dbReference type="ARBA" id="ARBA00005417"/>
    </source>
</evidence>
<dbReference type="Proteomes" id="UP000095746">
    <property type="component" value="Unassembled WGS sequence"/>
</dbReference>
<dbReference type="SUPFAM" id="SSF52540">
    <property type="entry name" value="P-loop containing nucleoside triphosphate hydrolases"/>
    <property type="match status" value="2"/>
</dbReference>
<evidence type="ECO:0000256" key="4">
    <source>
        <dbReference type="ARBA" id="ARBA00022475"/>
    </source>
</evidence>
<dbReference type="InterPro" id="IPR015856">
    <property type="entry name" value="ABC_transpr_CbiO/EcfA_su"/>
</dbReference>
<dbReference type="CDD" id="cd03226">
    <property type="entry name" value="ABC_cobalt_CbiO_domain2"/>
    <property type="match status" value="1"/>
</dbReference>
<evidence type="ECO:0000256" key="3">
    <source>
        <dbReference type="ARBA" id="ARBA00022448"/>
    </source>
</evidence>
<evidence type="ECO:0000256" key="6">
    <source>
        <dbReference type="ARBA" id="ARBA00022741"/>
    </source>
</evidence>
<keyword evidence="8" id="KW-1278">Translocase</keyword>
<evidence type="ECO:0000256" key="7">
    <source>
        <dbReference type="ARBA" id="ARBA00022840"/>
    </source>
</evidence>
<evidence type="ECO:0000256" key="5">
    <source>
        <dbReference type="ARBA" id="ARBA00022737"/>
    </source>
</evidence>
<dbReference type="Gene3D" id="3.40.50.300">
    <property type="entry name" value="P-loop containing nucleotide triphosphate hydrolases"/>
    <property type="match status" value="2"/>
</dbReference>
<organism evidence="12 13">
    <name type="scientific">Flavonifractor plautii</name>
    <name type="common">Fusobacterium plautii</name>
    <dbReference type="NCBI Taxonomy" id="292800"/>
    <lineage>
        <taxon>Bacteria</taxon>
        <taxon>Bacillati</taxon>
        <taxon>Bacillota</taxon>
        <taxon>Clostridia</taxon>
        <taxon>Eubacteriales</taxon>
        <taxon>Oscillospiraceae</taxon>
        <taxon>Flavonifractor</taxon>
    </lineage>
</organism>
<dbReference type="InterPro" id="IPR003439">
    <property type="entry name" value="ABC_transporter-like_ATP-bd"/>
</dbReference>
<sequence length="460" mass="50379">MISFEYVSFGYDGSRETLAGLNAAIRPGECVLLCGASGCGKTTVTKLLNGLIPAFTPGCRLEGRVEVDGLDPAKTPMHQLARKVGSVFQNPKSQFFNLDTDSELAFGLENAGCPPEEIHARVAETVEALGLESLCGQSIFSLSGGQKQLLAFGSVYAMGPDIFVLDEPTANLDQEAIARLHDEIAGLKRQGRTVVIAEHRLYFLTDLIDQAWYIRQGSLSRRFTREEFQRLTDEERERLGLRTLSSAPCTLPPAKPAGSGEGLSVEGLTCAFQKREAVFRELSFSVRPGEVVAVTGPNGVGKTTLSRCLCGLLREQAGTVRLHGRPLGRKERQRAAFCVMQDVNHQLFSDSVWGECRISAPDAPDEKIAEVLDRLQLLSFRERHPMALSGGQKQRLAVATALLSEKPVLIFDEPTSGLDYARMVEVSGVIRDLARQGRIVLVVTHDQEFLQQACDRVLHL</sequence>
<keyword evidence="3" id="KW-0813">Transport</keyword>